<protein>
    <submittedName>
        <fullName evidence="2">NADH dehydrogenase subunit 3</fullName>
    </submittedName>
</protein>
<organism evidence="2">
    <name type="scientific">Kudoa hexapunctata</name>
    <dbReference type="NCBI Taxonomy" id="1450334"/>
    <lineage>
        <taxon>Eukaryota</taxon>
        <taxon>Metazoa</taxon>
        <taxon>Cnidaria</taxon>
        <taxon>Myxozoa</taxon>
        <taxon>Myxosporea</taxon>
        <taxon>Multivalvulida</taxon>
        <taxon>Kudoidae</taxon>
        <taxon>Kudoa</taxon>
    </lineage>
</organism>
<dbReference type="CTD" id="67122154"/>
<sequence length="95" mass="10907">MVSMGLICFPTILIPGLMSYSVHSFISGLQLNSYNPVRVFILFLACGLLWPQNLNICCKQYVFFPGCFVFCSNWASLLSSLFNKPRWDFPFYGFQ</sequence>
<proteinExistence type="predicted"/>
<feature type="transmembrane region" description="Helical" evidence="1">
    <location>
        <begin position="34"/>
        <end position="50"/>
    </location>
</feature>
<keyword evidence="1" id="KW-0472">Membrane</keyword>
<dbReference type="EMBL" id="LC009437">
    <property type="protein sequence ID" value="BAR94707.1"/>
    <property type="molecule type" value="Genomic_DNA"/>
</dbReference>
<feature type="transmembrane region" description="Helical" evidence="1">
    <location>
        <begin position="62"/>
        <end position="82"/>
    </location>
</feature>
<geneLocation type="mitochondrion" evidence="2"/>
<keyword evidence="2" id="KW-0496">Mitochondrion</keyword>
<reference evidence="2" key="1">
    <citation type="journal article" date="2015" name="PLoS ONE">
        <title>The Mitochondrial Genomes of a Myxozoan Genus Kudoa Are Extremely Divergent in Metazoa.</title>
        <authorList>
            <person name="Takeuchi F."/>
            <person name="Sekizuka T."/>
            <person name="Ogasawara Y."/>
            <person name="Yokoyama H."/>
            <person name="Kamikawa R."/>
            <person name="Inagaki Y."/>
            <person name="Nozaki T."/>
            <person name="Sugita-Konishi Y."/>
            <person name="Ohnishi T."/>
            <person name="Kuroda M."/>
        </authorList>
    </citation>
    <scope>NUCLEOTIDE SEQUENCE</scope>
    <source>
        <strain evidence="2">2012.6.3</strain>
    </source>
</reference>
<keyword evidence="1" id="KW-1133">Transmembrane helix</keyword>
<evidence type="ECO:0000313" key="2">
    <source>
        <dbReference type="EMBL" id="BAR94707.1"/>
    </source>
</evidence>
<evidence type="ECO:0000256" key="1">
    <source>
        <dbReference type="SAM" id="Phobius"/>
    </source>
</evidence>
<name>A0A0H5B3G9_9CNID</name>
<gene>
    <name evidence="2" type="primary">nad3</name>
</gene>
<accession>A0A0H5B3G9</accession>
<dbReference type="AlphaFoldDB" id="A0A0H5B3G9"/>
<dbReference type="GeneID" id="25021213"/>
<dbReference type="RefSeq" id="YP_009158820.1">
    <property type="nucleotide sequence ID" value="NC_027524.1"/>
</dbReference>
<keyword evidence="1" id="KW-0812">Transmembrane</keyword>